<name>A0A1Y4L9V6_9FIRM</name>
<dbReference type="Proteomes" id="UP000195897">
    <property type="component" value="Unassembled WGS sequence"/>
</dbReference>
<proteinExistence type="predicted"/>
<feature type="domain" description="DHHA1" evidence="2">
    <location>
        <begin position="229"/>
        <end position="316"/>
    </location>
</feature>
<sequence length="321" mass="34596">MTGTASEAARALLAADNILILTHRRPDGDTTGCAGALCRGLRQLGKTAYILENVELTRRYEGLIAPCYAPADFVPACVVTTDIADYGLLTDNAEPYRDRLDVVLDHHRSNAMTAPVRVVRETAGACAELIADVLDEMGVELTADIAECLYIALSTDTGCFRYSNTTPDTLRIAARCLEAGVDGGEINRRLFEVKSWPRFQMERIIFDTMEFLMDGKIALVIIRRADINRTGADMDDLDSIASLTRQIEGVQVGITITENTDGTSKISVRTTKEVDASAICAKCGGGGHLRAGGASLSCGPDEARDQIVDAARQVYAESELA</sequence>
<dbReference type="EMBL" id="NFKK01000004">
    <property type="protein sequence ID" value="OUP53505.1"/>
    <property type="molecule type" value="Genomic_DNA"/>
</dbReference>
<dbReference type="GO" id="GO:0003676">
    <property type="term" value="F:nucleic acid binding"/>
    <property type="evidence" value="ECO:0007669"/>
    <property type="project" value="InterPro"/>
</dbReference>
<dbReference type="Pfam" id="PF02272">
    <property type="entry name" value="DHHA1"/>
    <property type="match status" value="1"/>
</dbReference>
<comment type="caution">
    <text evidence="3">The sequence shown here is derived from an EMBL/GenBank/DDBJ whole genome shotgun (WGS) entry which is preliminary data.</text>
</comment>
<dbReference type="SUPFAM" id="SSF64182">
    <property type="entry name" value="DHH phosphoesterases"/>
    <property type="match status" value="1"/>
</dbReference>
<dbReference type="Pfam" id="PF01368">
    <property type="entry name" value="DHH"/>
    <property type="match status" value="1"/>
</dbReference>
<dbReference type="Gene3D" id="3.90.1640.10">
    <property type="entry name" value="inorganic pyrophosphatase (n-terminal core)"/>
    <property type="match status" value="1"/>
</dbReference>
<dbReference type="RefSeq" id="WP_087371712.1">
    <property type="nucleotide sequence ID" value="NZ_NFKK01000004.1"/>
</dbReference>
<dbReference type="InterPro" id="IPR038763">
    <property type="entry name" value="DHH_sf"/>
</dbReference>
<dbReference type="PANTHER" id="PTHR47618">
    <property type="entry name" value="BIFUNCTIONAL OLIGORIBONUCLEASE AND PAP PHOSPHATASE NRNA"/>
    <property type="match status" value="1"/>
</dbReference>
<dbReference type="Gene3D" id="3.10.310.30">
    <property type="match status" value="1"/>
</dbReference>
<protein>
    <recommendedName>
        <fullName evidence="5">Phosphoesterase RecJ domain-containing protein</fullName>
    </recommendedName>
</protein>
<reference evidence="4" key="1">
    <citation type="submission" date="2017-04" db="EMBL/GenBank/DDBJ databases">
        <title>Function of individual gut microbiota members based on whole genome sequencing of pure cultures obtained from chicken caecum.</title>
        <authorList>
            <person name="Medvecky M."/>
            <person name="Cejkova D."/>
            <person name="Polansky O."/>
            <person name="Karasova D."/>
            <person name="Kubasova T."/>
            <person name="Cizek A."/>
            <person name="Rychlik I."/>
        </authorList>
    </citation>
    <scope>NUCLEOTIDE SEQUENCE [LARGE SCALE GENOMIC DNA]</scope>
    <source>
        <strain evidence="4">An180</strain>
    </source>
</reference>
<evidence type="ECO:0000259" key="2">
    <source>
        <dbReference type="Pfam" id="PF02272"/>
    </source>
</evidence>
<gene>
    <name evidence="3" type="ORF">B5F17_05725</name>
</gene>
<evidence type="ECO:0000259" key="1">
    <source>
        <dbReference type="Pfam" id="PF01368"/>
    </source>
</evidence>
<dbReference type="InterPro" id="IPR003156">
    <property type="entry name" value="DHHA1_dom"/>
</dbReference>
<accession>A0A1Y4L9V6</accession>
<dbReference type="InterPro" id="IPR051319">
    <property type="entry name" value="Oligoribo/pAp-PDE_c-di-AMP_PDE"/>
</dbReference>
<dbReference type="AlphaFoldDB" id="A0A1Y4L9V6"/>
<dbReference type="InterPro" id="IPR001667">
    <property type="entry name" value="DDH_dom"/>
</dbReference>
<feature type="domain" description="DDH" evidence="1">
    <location>
        <begin position="17"/>
        <end position="152"/>
    </location>
</feature>
<dbReference type="PANTHER" id="PTHR47618:SF1">
    <property type="entry name" value="BIFUNCTIONAL OLIGORIBONUCLEASE AND PAP PHOSPHATASE NRNA"/>
    <property type="match status" value="1"/>
</dbReference>
<evidence type="ECO:0000313" key="4">
    <source>
        <dbReference type="Proteomes" id="UP000195897"/>
    </source>
</evidence>
<evidence type="ECO:0008006" key="5">
    <source>
        <dbReference type="Google" id="ProtNLM"/>
    </source>
</evidence>
<organism evidence="3 4">
    <name type="scientific">Butyricicoccus pullicaecorum</name>
    <dbReference type="NCBI Taxonomy" id="501571"/>
    <lineage>
        <taxon>Bacteria</taxon>
        <taxon>Bacillati</taxon>
        <taxon>Bacillota</taxon>
        <taxon>Clostridia</taxon>
        <taxon>Eubacteriales</taxon>
        <taxon>Butyricicoccaceae</taxon>
        <taxon>Butyricicoccus</taxon>
    </lineage>
</organism>
<evidence type="ECO:0000313" key="3">
    <source>
        <dbReference type="EMBL" id="OUP53505.1"/>
    </source>
</evidence>